<feature type="domain" description="DUF6504" evidence="1">
    <location>
        <begin position="6"/>
        <end position="115"/>
    </location>
</feature>
<dbReference type="EMBL" id="LN890656">
    <property type="protein sequence ID" value="CUS06322.1"/>
    <property type="molecule type" value="Genomic_DNA"/>
</dbReference>
<organism evidence="2 3">
    <name type="scientific">Candidatus Promineifilum breve</name>
    <dbReference type="NCBI Taxonomy" id="1806508"/>
    <lineage>
        <taxon>Bacteria</taxon>
        <taxon>Bacillati</taxon>
        <taxon>Chloroflexota</taxon>
        <taxon>Ardenticatenia</taxon>
        <taxon>Candidatus Promineifilales</taxon>
        <taxon>Candidatus Promineifilaceae</taxon>
        <taxon>Candidatus Promineifilum</taxon>
    </lineage>
</organism>
<dbReference type="RefSeq" id="WP_095045607.1">
    <property type="nucleotide sequence ID" value="NZ_LN890656.1"/>
</dbReference>
<name>A0A160T8E7_9CHLR</name>
<sequence>MPPENTHYIGEIITVEFDRPPLFSKRPHCPDRFVWRGETLVIVEVLGQRVDFGRRGRMAQNMQPEHAARATQQGSWGVGRYFFTVRTADGRVFELYYDRAPKGSDRPEGEWFLRYEIVE</sequence>
<keyword evidence="3" id="KW-1185">Reference proteome</keyword>
<dbReference type="Proteomes" id="UP000215027">
    <property type="component" value="Chromosome II"/>
</dbReference>
<gene>
    <name evidence="2" type="ORF">CFX0092_B0788</name>
</gene>
<dbReference type="KEGG" id="pbf:CFX0092_B0788"/>
<accession>A0A160T8E7</accession>
<dbReference type="AlphaFoldDB" id="A0A160T8E7"/>
<evidence type="ECO:0000259" key="1">
    <source>
        <dbReference type="Pfam" id="PF20114"/>
    </source>
</evidence>
<evidence type="ECO:0000313" key="2">
    <source>
        <dbReference type="EMBL" id="CUS06322.1"/>
    </source>
</evidence>
<proteinExistence type="predicted"/>
<dbReference type="OrthoDB" id="163580at2"/>
<dbReference type="InterPro" id="IPR045443">
    <property type="entry name" value="DUF6504"/>
</dbReference>
<dbReference type="Pfam" id="PF20114">
    <property type="entry name" value="DUF6504"/>
    <property type="match status" value="1"/>
</dbReference>
<reference evidence="2" key="1">
    <citation type="submission" date="2016-01" db="EMBL/GenBank/DDBJ databases">
        <authorList>
            <person name="Mcilroy J.S."/>
            <person name="Karst M S."/>
            <person name="Albertsen M."/>
        </authorList>
    </citation>
    <scope>NUCLEOTIDE SEQUENCE</scope>
    <source>
        <strain evidence="2">Cfx-K</strain>
    </source>
</reference>
<protein>
    <recommendedName>
        <fullName evidence="1">DUF6504 domain-containing protein</fullName>
    </recommendedName>
</protein>
<evidence type="ECO:0000313" key="3">
    <source>
        <dbReference type="Proteomes" id="UP000215027"/>
    </source>
</evidence>